<dbReference type="RefSeq" id="WP_258809786.1">
    <property type="nucleotide sequence ID" value="NZ_JANUGU010000001.1"/>
</dbReference>
<sequence>MPDQHDDEQPLRFAHQAQWAQWLAQHHASANGAWLMHAKKGNPDPTVSYAEALEVALCFGWIDSRKKAHDEQHFLQRWTPRSPKSIWSKVNRDHALRYIEQGKMQPAGLAEVERARKDGRWDAAYDPVSAAPVPPDLQAALDANPAAAAMFGKLSSQNRFAILFRLQGAKKPETRAARLEKFVDMLARGETIHPQRERRAEGRTH</sequence>
<gene>
    <name evidence="1" type="ORF">NX778_00795</name>
</gene>
<accession>A0ABT2CU21</accession>
<dbReference type="EMBL" id="JANUGU010000001">
    <property type="protein sequence ID" value="MCS0656603.1"/>
    <property type="molecule type" value="Genomic_DNA"/>
</dbReference>
<name>A0ABT2CU21_9BURK</name>
<organism evidence="1 2">
    <name type="scientific">Massilia terrae</name>
    <dbReference type="NCBI Taxonomy" id="1811224"/>
    <lineage>
        <taxon>Bacteria</taxon>
        <taxon>Pseudomonadati</taxon>
        <taxon>Pseudomonadota</taxon>
        <taxon>Betaproteobacteria</taxon>
        <taxon>Burkholderiales</taxon>
        <taxon>Oxalobacteraceae</taxon>
        <taxon>Telluria group</taxon>
        <taxon>Massilia</taxon>
    </lineage>
</organism>
<evidence type="ECO:0000313" key="2">
    <source>
        <dbReference type="Proteomes" id="UP001204621"/>
    </source>
</evidence>
<reference evidence="1 2" key="1">
    <citation type="submission" date="2022-08" db="EMBL/GenBank/DDBJ databases">
        <title>Reclassification of Massilia species as members of the genera Telluria, Duganella, Pseudoduganella, Mokoshia gen. nov. and Zemynaea gen. nov. using orthogonal and non-orthogonal genome-based approaches.</title>
        <authorList>
            <person name="Bowman J.P."/>
        </authorList>
    </citation>
    <scope>NUCLEOTIDE SEQUENCE [LARGE SCALE GENOMIC DNA]</scope>
    <source>
        <strain evidence="1 2">JCM 31606</strain>
    </source>
</reference>
<dbReference type="Pfam" id="PF13376">
    <property type="entry name" value="OmdA"/>
    <property type="match status" value="1"/>
</dbReference>
<evidence type="ECO:0000313" key="1">
    <source>
        <dbReference type="EMBL" id="MCS0656603.1"/>
    </source>
</evidence>
<protein>
    <submittedName>
        <fullName evidence="1">YdeI/OmpD-associated family protein</fullName>
    </submittedName>
</protein>
<dbReference type="Proteomes" id="UP001204621">
    <property type="component" value="Unassembled WGS sequence"/>
</dbReference>
<keyword evidence="2" id="KW-1185">Reference proteome</keyword>
<comment type="caution">
    <text evidence="1">The sequence shown here is derived from an EMBL/GenBank/DDBJ whole genome shotgun (WGS) entry which is preliminary data.</text>
</comment>
<proteinExistence type="predicted"/>